<evidence type="ECO:0000256" key="2">
    <source>
        <dbReference type="ARBA" id="ARBA00022475"/>
    </source>
</evidence>
<dbReference type="InterPro" id="IPR012340">
    <property type="entry name" value="NA-bd_OB-fold"/>
</dbReference>
<dbReference type="InterPro" id="IPR019307">
    <property type="entry name" value="RNA-bd_AU-1/RNase_E/G"/>
</dbReference>
<dbReference type="Proteomes" id="UP001279642">
    <property type="component" value="Unassembled WGS sequence"/>
</dbReference>
<feature type="domain" description="S1 motif" evidence="11">
    <location>
        <begin position="47"/>
        <end position="109"/>
    </location>
</feature>
<dbReference type="PROSITE" id="PS50126">
    <property type="entry name" value="S1"/>
    <property type="match status" value="1"/>
</dbReference>
<protein>
    <submittedName>
        <fullName evidence="12">Ribonuclease E/G</fullName>
    </submittedName>
</protein>
<comment type="caution">
    <text evidence="12">The sequence shown here is derived from an EMBL/GenBank/DDBJ whole genome shotgun (WGS) entry which is preliminary data.</text>
</comment>
<keyword evidence="5" id="KW-0479">Metal-binding</keyword>
<evidence type="ECO:0000256" key="8">
    <source>
        <dbReference type="ARBA" id="ARBA00022842"/>
    </source>
</evidence>
<dbReference type="PANTHER" id="PTHR30001">
    <property type="entry name" value="RIBONUCLEASE"/>
    <property type="match status" value="1"/>
</dbReference>
<evidence type="ECO:0000256" key="9">
    <source>
        <dbReference type="ARBA" id="ARBA00022884"/>
    </source>
</evidence>
<proteinExistence type="predicted"/>
<organism evidence="12 13">
    <name type="scientific">Dongia soli</name>
    <dbReference type="NCBI Taxonomy" id="600628"/>
    <lineage>
        <taxon>Bacteria</taxon>
        <taxon>Pseudomonadati</taxon>
        <taxon>Pseudomonadota</taxon>
        <taxon>Alphaproteobacteria</taxon>
        <taxon>Rhodospirillales</taxon>
        <taxon>Dongiaceae</taxon>
        <taxon>Dongia</taxon>
    </lineage>
</organism>
<keyword evidence="7" id="KW-0378">Hydrolase</keyword>
<evidence type="ECO:0000259" key="11">
    <source>
        <dbReference type="PROSITE" id="PS50126"/>
    </source>
</evidence>
<dbReference type="EMBL" id="JAXCLW010000002">
    <property type="protein sequence ID" value="MDY0882597.1"/>
    <property type="molecule type" value="Genomic_DNA"/>
</dbReference>
<dbReference type="SMART" id="SM00316">
    <property type="entry name" value="S1"/>
    <property type="match status" value="1"/>
</dbReference>
<dbReference type="CDD" id="cd04453">
    <property type="entry name" value="S1_RNase_E"/>
    <property type="match status" value="1"/>
</dbReference>
<dbReference type="SUPFAM" id="SSF50249">
    <property type="entry name" value="Nucleic acid-binding proteins"/>
    <property type="match status" value="1"/>
</dbReference>
<sequence length="336" mass="36523">MTKVFGSSGASRIYLAGPENGSELFRWVDDQLVQAWRVAPGAASLLGAIYLGRIVKLEPSLNAAFVEIGLDRPGLLPLKKHGSVTEGETVVVQIKRDAREEKGVRLSMSLATTVDVTPLRQGRTAPCCLVPPPEAWQSLLQGLALQSIEEIVCARRVDADRIADWCRVQIPELAGCVRYEALRDWATSRAEALDAIAEALEDEVLLPGGGTLLVEPVRTLTAIDVNSAAATARSGIEQTALSVNLAAAREVPRQLALRNIGGIVVVDFIDLQNRNKRDQVIHTLRDAVGIDPAIEWVGNMSRLGLVEVLRKRTGVGLAEMWRDVIKPRGMDDRHAI</sequence>
<name>A0ABU5E8B8_9PROT</name>
<keyword evidence="6" id="KW-0255">Endonuclease</keyword>
<evidence type="ECO:0000256" key="5">
    <source>
        <dbReference type="ARBA" id="ARBA00022723"/>
    </source>
</evidence>
<evidence type="ECO:0000256" key="6">
    <source>
        <dbReference type="ARBA" id="ARBA00022759"/>
    </source>
</evidence>
<reference evidence="12 13" key="1">
    <citation type="journal article" date="2016" name="Antonie Van Leeuwenhoek">
        <title>Dongia soli sp. nov., isolated from soil from Dokdo, Korea.</title>
        <authorList>
            <person name="Kim D.U."/>
            <person name="Lee H."/>
            <person name="Kim H."/>
            <person name="Kim S.G."/>
            <person name="Ka J.O."/>
        </authorList>
    </citation>
    <scope>NUCLEOTIDE SEQUENCE [LARGE SCALE GENOMIC DNA]</scope>
    <source>
        <strain evidence="12 13">D78</strain>
    </source>
</reference>
<dbReference type="Pfam" id="PF10150">
    <property type="entry name" value="RNase_E_G"/>
    <property type="match status" value="1"/>
</dbReference>
<keyword evidence="13" id="KW-1185">Reference proteome</keyword>
<dbReference type="PANTHER" id="PTHR30001:SF1">
    <property type="entry name" value="RIBONUCLEASE E_G-LIKE PROTEIN, CHLOROPLASTIC"/>
    <property type="match status" value="1"/>
</dbReference>
<evidence type="ECO:0000256" key="10">
    <source>
        <dbReference type="ARBA" id="ARBA00023136"/>
    </source>
</evidence>
<keyword evidence="2" id="KW-1003">Cell membrane</keyword>
<evidence type="ECO:0000256" key="7">
    <source>
        <dbReference type="ARBA" id="ARBA00022801"/>
    </source>
</evidence>
<evidence type="ECO:0000256" key="4">
    <source>
        <dbReference type="ARBA" id="ARBA00022722"/>
    </source>
</evidence>
<accession>A0ABU5E8B8</accession>
<gene>
    <name evidence="12" type="ORF">SMD27_07065</name>
</gene>
<evidence type="ECO:0000256" key="3">
    <source>
        <dbReference type="ARBA" id="ARBA00022519"/>
    </source>
</evidence>
<comment type="cofactor">
    <cofactor evidence="1">
        <name>Mg(2+)</name>
        <dbReference type="ChEBI" id="CHEBI:18420"/>
    </cofactor>
</comment>
<dbReference type="InterPro" id="IPR004659">
    <property type="entry name" value="RNase_E/G"/>
</dbReference>
<evidence type="ECO:0000256" key="1">
    <source>
        <dbReference type="ARBA" id="ARBA00001946"/>
    </source>
</evidence>
<keyword evidence="8" id="KW-0460">Magnesium</keyword>
<dbReference type="InterPro" id="IPR003029">
    <property type="entry name" value="S1_domain"/>
</dbReference>
<dbReference type="RefSeq" id="WP_320507669.1">
    <property type="nucleotide sequence ID" value="NZ_JAXCLW010000002.1"/>
</dbReference>
<evidence type="ECO:0000313" key="13">
    <source>
        <dbReference type="Proteomes" id="UP001279642"/>
    </source>
</evidence>
<keyword evidence="4" id="KW-0540">Nuclease</keyword>
<keyword evidence="9" id="KW-0694">RNA-binding</keyword>
<evidence type="ECO:0000313" key="12">
    <source>
        <dbReference type="EMBL" id="MDY0882597.1"/>
    </source>
</evidence>
<keyword evidence="10" id="KW-0472">Membrane</keyword>
<keyword evidence="3" id="KW-0997">Cell inner membrane</keyword>
<dbReference type="Gene3D" id="2.40.50.140">
    <property type="entry name" value="Nucleic acid-binding proteins"/>
    <property type="match status" value="1"/>
</dbReference>